<organism evidence="2 3">
    <name type="scientific">Fibroporia radiculosa</name>
    <dbReference type="NCBI Taxonomy" id="599839"/>
    <lineage>
        <taxon>Eukaryota</taxon>
        <taxon>Fungi</taxon>
        <taxon>Dikarya</taxon>
        <taxon>Basidiomycota</taxon>
        <taxon>Agaricomycotina</taxon>
        <taxon>Agaricomycetes</taxon>
        <taxon>Polyporales</taxon>
        <taxon>Fibroporiaceae</taxon>
        <taxon>Fibroporia</taxon>
    </lineage>
</organism>
<feature type="compositionally biased region" description="Low complexity" evidence="1">
    <location>
        <begin position="192"/>
        <end position="209"/>
    </location>
</feature>
<dbReference type="HOGENOM" id="CLU_1065726_0_0_1"/>
<dbReference type="GeneID" id="24095879"/>
<dbReference type="InParanoid" id="J4G3T9"/>
<dbReference type="RefSeq" id="XP_012180251.1">
    <property type="nucleotide sequence ID" value="XM_012324861.1"/>
</dbReference>
<feature type="region of interest" description="Disordered" evidence="1">
    <location>
        <begin position="184"/>
        <end position="261"/>
    </location>
</feature>
<protein>
    <submittedName>
        <fullName evidence="2">Uncharacterized protein</fullName>
    </submittedName>
</protein>
<accession>J4G3T9</accession>
<proteinExistence type="predicted"/>
<sequence length="261" mass="29182">MPPMNIELFTVIVGLLSLATLFSPVYAFIESWSMTSMHKTIYKALEEARQLLSGRAGVESLLEELRRLRDELFILHAQAIRPRSIWSGRYMSALYHMYLLYKNAMSLRDRALIFVADAVIEERTVVLKSSGSSITEQLQLSSLRTIDIMERGVSWQGSINSSSVLELDLSADYLMGRQIQDPPPSLALEYTSPSSSSPSPTSQSASHRSPTLESPRRFPNGTLLRSVNAARRSTLPTQHVREDPIVRSDAIRRSPSGTQSI</sequence>
<evidence type="ECO:0000256" key="1">
    <source>
        <dbReference type="SAM" id="MobiDB-lite"/>
    </source>
</evidence>
<evidence type="ECO:0000313" key="2">
    <source>
        <dbReference type="EMBL" id="CCM00968.1"/>
    </source>
</evidence>
<evidence type="ECO:0000313" key="3">
    <source>
        <dbReference type="Proteomes" id="UP000006352"/>
    </source>
</evidence>
<dbReference type="Proteomes" id="UP000006352">
    <property type="component" value="Unassembled WGS sequence"/>
</dbReference>
<name>J4G3T9_9APHY</name>
<dbReference type="AlphaFoldDB" id="J4G3T9"/>
<gene>
    <name evidence="2" type="ORF">FIBRA_03016</name>
</gene>
<feature type="compositionally biased region" description="Basic and acidic residues" evidence="1">
    <location>
        <begin position="239"/>
        <end position="252"/>
    </location>
</feature>
<keyword evidence="3" id="KW-1185">Reference proteome</keyword>
<reference evidence="2 3" key="1">
    <citation type="journal article" date="2012" name="Appl. Environ. Microbiol.">
        <title>Short-read sequencing for genomic analysis of the brown rot fungus Fibroporia radiculosa.</title>
        <authorList>
            <person name="Tang J.D."/>
            <person name="Perkins A.D."/>
            <person name="Sonstegard T.S."/>
            <person name="Schroeder S.G."/>
            <person name="Burgess S.C."/>
            <person name="Diehl S.V."/>
        </authorList>
    </citation>
    <scope>NUCLEOTIDE SEQUENCE [LARGE SCALE GENOMIC DNA]</scope>
    <source>
        <strain evidence="2 3">TFFH 294</strain>
    </source>
</reference>
<dbReference type="EMBL" id="HE797011">
    <property type="protein sequence ID" value="CCM00968.1"/>
    <property type="molecule type" value="Genomic_DNA"/>
</dbReference>